<keyword evidence="9" id="KW-1185">Reference proteome</keyword>
<evidence type="ECO:0000256" key="2">
    <source>
        <dbReference type="ARBA" id="ARBA00005349"/>
    </source>
</evidence>
<dbReference type="VEuPathDB" id="FungiDB:T552_00462"/>
<comment type="caution">
    <text evidence="8">The sequence shown here is derived from an EMBL/GenBank/DDBJ whole genome shotgun (WGS) entry which is preliminary data.</text>
</comment>
<dbReference type="NCBIfam" id="TIGR01988">
    <property type="entry name" value="Ubi-OHases"/>
    <property type="match status" value="1"/>
</dbReference>
<evidence type="ECO:0000256" key="1">
    <source>
        <dbReference type="ARBA" id="ARBA00001974"/>
    </source>
</evidence>
<keyword evidence="4" id="KW-0274">FAD</keyword>
<dbReference type="InterPro" id="IPR002938">
    <property type="entry name" value="FAD-bd"/>
</dbReference>
<dbReference type="AlphaFoldDB" id="A0A0W4ZQW1"/>
<dbReference type="OrthoDB" id="683240at2759"/>
<dbReference type="Pfam" id="PF01494">
    <property type="entry name" value="FAD_binding_3"/>
    <property type="match status" value="2"/>
</dbReference>
<evidence type="ECO:0000256" key="4">
    <source>
        <dbReference type="ARBA" id="ARBA00022827"/>
    </source>
</evidence>
<dbReference type="Proteomes" id="UP000054454">
    <property type="component" value="Unassembled WGS sequence"/>
</dbReference>
<dbReference type="SUPFAM" id="SSF51905">
    <property type="entry name" value="FAD/NAD(P)-binding domain"/>
    <property type="match status" value="1"/>
</dbReference>
<comment type="cofactor">
    <cofactor evidence="1">
        <name>FAD</name>
        <dbReference type="ChEBI" id="CHEBI:57692"/>
    </cofactor>
</comment>
<dbReference type="PRINTS" id="PR00420">
    <property type="entry name" value="RNGMNOXGNASE"/>
</dbReference>
<dbReference type="GO" id="GO:0071949">
    <property type="term" value="F:FAD binding"/>
    <property type="evidence" value="ECO:0007669"/>
    <property type="project" value="InterPro"/>
</dbReference>
<dbReference type="RefSeq" id="XP_018227346.1">
    <property type="nucleotide sequence ID" value="XM_018369077.1"/>
</dbReference>
<evidence type="ECO:0000313" key="8">
    <source>
        <dbReference type="EMBL" id="KTW30750.1"/>
    </source>
</evidence>
<evidence type="ECO:0000256" key="3">
    <source>
        <dbReference type="ARBA" id="ARBA00022630"/>
    </source>
</evidence>
<dbReference type="GO" id="GO:0016712">
    <property type="term" value="F:oxidoreductase activity, acting on paired donors, with incorporation or reduction of molecular oxygen, reduced flavin or flavoprotein as one donor, and incorporation of one atom of oxygen"/>
    <property type="evidence" value="ECO:0007669"/>
    <property type="project" value="EnsemblFungi"/>
</dbReference>
<name>A0A0W4ZQW1_PNEC8</name>
<gene>
    <name evidence="8" type="ORF">T552_00462</name>
</gene>
<sequence length="411" mass="47105">MKKWVFFESEYSNRTSSLNLSTVLFLKEVGIWKYVKKERVQPYYGMQVWDGITSSRIDFCIENYEKKQKESKALAFMIENVNLQSALLKRMKEFSSFIDIFDSAEISCIKYDNCGNDVYDLSDWPVVNLSNGKTIVSRLLIGADGFNSLVGEFSGIESFGWDYDAHGLVATLKLADFSSVNEVITAWQRFLPYGPIAILPLPNKYATLVWSCPPEMAEFLKGLPKSTFIFLINAAYRLDITDLSYILSLKSYLEIEDQIKWRLGFCQKNDPIPPFVIDLQDNTRQSFQLRTRHLKSYVKERIALVGDAAHIIHPLSGQGLNMSLGDVRSLSRVIFNALSIGQDIGTSQVLKQYESDRYLKNYIMLGVTDKLHKLYSTENPFIVRLRSLGLSSINKFDWIKKILIKKVSLEF</sequence>
<dbReference type="PANTHER" id="PTHR43876:SF7">
    <property type="entry name" value="UBIQUINONE BIOSYNTHESIS MONOOXYGENASE COQ6, MITOCHONDRIAL"/>
    <property type="match status" value="1"/>
</dbReference>
<dbReference type="Gene3D" id="3.50.50.60">
    <property type="entry name" value="FAD/NAD(P)-binding domain"/>
    <property type="match status" value="2"/>
</dbReference>
<keyword evidence="8" id="KW-0830">Ubiquinone</keyword>
<dbReference type="InterPro" id="IPR036188">
    <property type="entry name" value="FAD/NAD-bd_sf"/>
</dbReference>
<evidence type="ECO:0000259" key="7">
    <source>
        <dbReference type="Pfam" id="PF01494"/>
    </source>
</evidence>
<dbReference type="EMBL" id="LFVZ01000002">
    <property type="protein sequence ID" value="KTW30750.1"/>
    <property type="molecule type" value="Genomic_DNA"/>
</dbReference>
<dbReference type="GeneID" id="28935279"/>
<proteinExistence type="inferred from homology"/>
<keyword evidence="6 8" id="KW-0503">Monooxygenase</keyword>
<comment type="similarity">
    <text evidence="2">Belongs to the UbiH/COQ6 family.</text>
</comment>
<evidence type="ECO:0000256" key="5">
    <source>
        <dbReference type="ARBA" id="ARBA00023002"/>
    </source>
</evidence>
<dbReference type="InterPro" id="IPR051205">
    <property type="entry name" value="UbiH/COQ6_monooxygenase"/>
</dbReference>
<feature type="domain" description="FAD-binding" evidence="7">
    <location>
        <begin position="13"/>
        <end position="213"/>
    </location>
</feature>
<dbReference type="FunFam" id="3.50.50.60:FF:000021">
    <property type="entry name" value="Ubiquinone biosynthesis monooxygenase COQ6"/>
    <property type="match status" value="1"/>
</dbReference>
<dbReference type="PANTHER" id="PTHR43876">
    <property type="entry name" value="UBIQUINONE BIOSYNTHESIS MONOOXYGENASE COQ6, MITOCHONDRIAL"/>
    <property type="match status" value="1"/>
</dbReference>
<protein>
    <submittedName>
        <fullName evidence="8">Ubiquinone biosynthesis monooxygenase COQ6</fullName>
    </submittedName>
</protein>
<organism evidence="8 9">
    <name type="scientific">Pneumocystis carinii (strain B80)</name>
    <name type="common">Rat pneumocystis pneumonia agent</name>
    <name type="synonym">Pneumocystis carinii f. sp. carinii</name>
    <dbReference type="NCBI Taxonomy" id="1408658"/>
    <lineage>
        <taxon>Eukaryota</taxon>
        <taxon>Fungi</taxon>
        <taxon>Dikarya</taxon>
        <taxon>Ascomycota</taxon>
        <taxon>Taphrinomycotina</taxon>
        <taxon>Pneumocystomycetes</taxon>
        <taxon>Pneumocystaceae</taxon>
        <taxon>Pneumocystis</taxon>
    </lineage>
</organism>
<evidence type="ECO:0000256" key="6">
    <source>
        <dbReference type="ARBA" id="ARBA00023033"/>
    </source>
</evidence>
<dbReference type="GO" id="GO:0106364">
    <property type="term" value="F:4-hydroxy-3-all-trans-polyprenylbenzoate oxygenase activity"/>
    <property type="evidence" value="ECO:0007669"/>
    <property type="project" value="EnsemblFungi"/>
</dbReference>
<dbReference type="GO" id="GO:0005743">
    <property type="term" value="C:mitochondrial inner membrane"/>
    <property type="evidence" value="ECO:0007669"/>
    <property type="project" value="EnsemblFungi"/>
</dbReference>
<evidence type="ECO:0000313" key="9">
    <source>
        <dbReference type="Proteomes" id="UP000054454"/>
    </source>
</evidence>
<accession>A0A0W4ZQW1</accession>
<keyword evidence="5" id="KW-0560">Oxidoreductase</keyword>
<dbReference type="GO" id="GO:0006744">
    <property type="term" value="P:ubiquinone biosynthetic process"/>
    <property type="evidence" value="ECO:0007669"/>
    <property type="project" value="EnsemblFungi"/>
</dbReference>
<feature type="domain" description="FAD-binding" evidence="7">
    <location>
        <begin position="283"/>
        <end position="357"/>
    </location>
</feature>
<reference evidence="9" key="1">
    <citation type="journal article" date="2016" name="Nat. Commun.">
        <title>Genome analysis of three Pneumocystis species reveals adaptation mechanisms to life exclusively in mammalian hosts.</title>
        <authorList>
            <person name="Ma L."/>
            <person name="Chen Z."/>
            <person name="Huang D.W."/>
            <person name="Kutty G."/>
            <person name="Ishihara M."/>
            <person name="Wang H."/>
            <person name="Abouelleil A."/>
            <person name="Bishop L."/>
            <person name="Davey E."/>
            <person name="Deng R."/>
            <person name="Deng X."/>
            <person name="Fan L."/>
            <person name="Fantoni G."/>
            <person name="Fitzgerald M."/>
            <person name="Gogineni E."/>
            <person name="Goldberg J.M."/>
            <person name="Handley G."/>
            <person name="Hu X."/>
            <person name="Huber C."/>
            <person name="Jiao X."/>
            <person name="Jones K."/>
            <person name="Levin J.Z."/>
            <person name="Liu Y."/>
            <person name="Macdonald P."/>
            <person name="Melnikov A."/>
            <person name="Raley C."/>
            <person name="Sassi M."/>
            <person name="Sherman B.T."/>
            <person name="Song X."/>
            <person name="Sykes S."/>
            <person name="Tran B."/>
            <person name="Walsh L."/>
            <person name="Xia Y."/>
            <person name="Yang J."/>
            <person name="Young S."/>
            <person name="Zeng Q."/>
            <person name="Zheng X."/>
            <person name="Stephens R."/>
            <person name="Nusbaum C."/>
            <person name="Birren B.W."/>
            <person name="Azadi P."/>
            <person name="Lempicki R.A."/>
            <person name="Cuomo C.A."/>
            <person name="Kovacs J.A."/>
        </authorList>
    </citation>
    <scope>NUCLEOTIDE SEQUENCE [LARGE SCALE GENOMIC DNA]</scope>
    <source>
        <strain evidence="9">B80</strain>
    </source>
</reference>
<dbReference type="InterPro" id="IPR010971">
    <property type="entry name" value="UbiH/COQ6"/>
</dbReference>
<keyword evidence="3" id="KW-0285">Flavoprotein</keyword>